<sequence>MKEVHKQLNLDVVDHDDLIQVEDEESDMEEKAYSIVAQWN</sequence>
<organism evidence="1 2">
    <name type="scientific">Metasolibacillus meyeri</name>
    <dbReference type="NCBI Taxonomy" id="1071052"/>
    <lineage>
        <taxon>Bacteria</taxon>
        <taxon>Bacillati</taxon>
        <taxon>Bacillota</taxon>
        <taxon>Bacilli</taxon>
        <taxon>Bacillales</taxon>
        <taxon>Caryophanaceae</taxon>
        <taxon>Metasolibacillus</taxon>
    </lineage>
</organism>
<protein>
    <submittedName>
        <fullName evidence="1">Replication domain protein</fullName>
    </submittedName>
</protein>
<proteinExistence type="predicted"/>
<evidence type="ECO:0000313" key="1">
    <source>
        <dbReference type="EMBL" id="MEC1178395.1"/>
    </source>
</evidence>
<accession>A0AAW9NM05</accession>
<keyword evidence="2" id="KW-1185">Reference proteome</keyword>
<comment type="caution">
    <text evidence="1">The sequence shown here is derived from an EMBL/GenBank/DDBJ whole genome shotgun (WGS) entry which is preliminary data.</text>
</comment>
<name>A0AAW9NM05_9BACL</name>
<reference evidence="1 2" key="1">
    <citation type="submission" date="2023-03" db="EMBL/GenBank/DDBJ databases">
        <title>Bacillus Genome Sequencing.</title>
        <authorList>
            <person name="Dunlap C."/>
        </authorList>
    </citation>
    <scope>NUCLEOTIDE SEQUENCE [LARGE SCALE GENOMIC DNA]</scope>
    <source>
        <strain evidence="1 2">B-59205</strain>
    </source>
</reference>
<evidence type="ECO:0000313" key="2">
    <source>
        <dbReference type="Proteomes" id="UP001344888"/>
    </source>
</evidence>
<dbReference type="EMBL" id="JARSFG010000011">
    <property type="protein sequence ID" value="MEC1178395.1"/>
    <property type="molecule type" value="Genomic_DNA"/>
</dbReference>
<dbReference type="AlphaFoldDB" id="A0AAW9NM05"/>
<gene>
    <name evidence="1" type="ORF">P9B03_07875</name>
</gene>
<dbReference type="Proteomes" id="UP001344888">
    <property type="component" value="Unassembled WGS sequence"/>
</dbReference>